<evidence type="ECO:0000256" key="1">
    <source>
        <dbReference type="SAM" id="MobiDB-lite"/>
    </source>
</evidence>
<accession>A0A9D7AF53</accession>
<gene>
    <name evidence="3" type="ORF">I2492_01050</name>
    <name evidence="2" type="ORF">I2493_01050</name>
</gene>
<dbReference type="Proteomes" id="UP000807542">
    <property type="component" value="Unassembled WGS sequence"/>
</dbReference>
<evidence type="ECO:0000313" key="5">
    <source>
        <dbReference type="Proteomes" id="UP001296969"/>
    </source>
</evidence>
<feature type="region of interest" description="Disordered" evidence="1">
    <location>
        <begin position="112"/>
        <end position="149"/>
    </location>
</feature>
<sequence length="296" mass="33663">MKLEKAFSLDLNRTVTAADADYHYQQGAIRSKFSFKCPGLDCDAQVTCANLDRPKGERILDPYYKVVSDHSDSCTIAKDIRIQKGTKSVYDDEYSDSDEYIENAFRLNLRPLNNARTGNDEADDDEKTGGVRGQRQTTNTPTKRKQQRSRTVSSLVAAFLNGDDFEVQLPGTGLISLRKLFIEIDGQQIGDFEDDMRIYYGKAWLNKSPKGNGFSVRFANALRHEELSVRPSFFINDELIKQSGYRKFQRATLEALASNKPVDIYILSAVGPYLHKSGEYINFKLEGLEYLEYRQN</sequence>
<comment type="caution">
    <text evidence="3">The sequence shown here is derived from an EMBL/GenBank/DDBJ whole genome shotgun (WGS) entry which is preliminary data.</text>
</comment>
<dbReference type="Proteomes" id="UP001296969">
    <property type="component" value="Unassembled WGS sequence"/>
</dbReference>
<evidence type="ECO:0000313" key="4">
    <source>
        <dbReference type="Proteomes" id="UP000807542"/>
    </source>
</evidence>
<protein>
    <submittedName>
        <fullName evidence="3">Uncharacterized protein</fullName>
    </submittedName>
</protein>
<evidence type="ECO:0000313" key="2">
    <source>
        <dbReference type="EMBL" id="MBK5071601.1"/>
    </source>
</evidence>
<reference evidence="3 5" key="1">
    <citation type="submission" date="2020-11" db="EMBL/GenBank/DDBJ databases">
        <title>Insectihabitans protaetiae gen. nov. sp. nov. and Insectihabitans allomyrinae sp. nov., isolated from larvae of Protaetia brevitarsis seulensis and Allomyrina dichotoma, respectively.</title>
        <authorList>
            <person name="Lee S.D."/>
            <person name="Byeon Y.-S."/>
            <person name="Kim S.-M."/>
            <person name="Yang H.L."/>
            <person name="Kim I.S."/>
        </authorList>
    </citation>
    <scope>NUCLEOTIDE SEQUENCE</scope>
    <source>
        <strain evidence="3">CWB-B4</strain>
        <strain evidence="2 5">CWB-B43</strain>
    </source>
</reference>
<proteinExistence type="predicted"/>
<evidence type="ECO:0000313" key="3">
    <source>
        <dbReference type="EMBL" id="MBK5174910.1"/>
    </source>
</evidence>
<dbReference type="EMBL" id="JADRCQ010000001">
    <property type="protein sequence ID" value="MBK5071601.1"/>
    <property type="molecule type" value="Genomic_DNA"/>
</dbReference>
<dbReference type="AlphaFoldDB" id="A0A9D7AF53"/>
<dbReference type="EMBL" id="JADRCP010000001">
    <property type="protein sequence ID" value="MBK5174910.1"/>
    <property type="molecule type" value="Genomic_DNA"/>
</dbReference>
<name>A0A9D7AF53_9GAMM</name>
<keyword evidence="5" id="KW-1185">Reference proteome</keyword>
<organism evidence="3 4">
    <name type="scientific">Limnobaculum xujianqingii</name>
    <dbReference type="NCBI Taxonomy" id="2738837"/>
    <lineage>
        <taxon>Bacteria</taxon>
        <taxon>Pseudomonadati</taxon>
        <taxon>Pseudomonadota</taxon>
        <taxon>Gammaproteobacteria</taxon>
        <taxon>Enterobacterales</taxon>
        <taxon>Budviciaceae</taxon>
        <taxon>Limnobaculum</taxon>
    </lineage>
</organism>
<dbReference type="RefSeq" id="WP_228396937.1">
    <property type="nucleotide sequence ID" value="NZ_JADRCP010000001.1"/>
</dbReference>